<keyword evidence="2" id="KW-0472">Membrane</keyword>
<dbReference type="EMBL" id="CP032829">
    <property type="protein sequence ID" value="AYJ85626.1"/>
    <property type="molecule type" value="Genomic_DNA"/>
</dbReference>
<evidence type="ECO:0000313" key="4">
    <source>
        <dbReference type="Proteomes" id="UP000276254"/>
    </source>
</evidence>
<dbReference type="InterPro" id="IPR011256">
    <property type="entry name" value="Reg_factor_effector_dom_sf"/>
</dbReference>
<proteinExistence type="predicted"/>
<protein>
    <submittedName>
        <fullName evidence="3">Heme-binding protein</fullName>
    </submittedName>
</protein>
<dbReference type="RefSeq" id="WP_121152251.1">
    <property type="nucleotide sequence ID" value="NZ_CP032829.1"/>
</dbReference>
<feature type="compositionally biased region" description="Basic and acidic residues" evidence="1">
    <location>
        <begin position="1"/>
        <end position="10"/>
    </location>
</feature>
<dbReference type="Pfam" id="PF04832">
    <property type="entry name" value="SOUL"/>
    <property type="match status" value="1"/>
</dbReference>
<dbReference type="PANTHER" id="PTHR11220">
    <property type="entry name" value="HEME-BINDING PROTEIN-RELATED"/>
    <property type="match status" value="1"/>
</dbReference>
<name>A0A494TII6_SPHPE</name>
<keyword evidence="2" id="KW-1133">Transmembrane helix</keyword>
<gene>
    <name evidence="3" type="ORF">D3Y57_06120</name>
</gene>
<feature type="compositionally biased region" description="Low complexity" evidence="1">
    <location>
        <begin position="79"/>
        <end position="89"/>
    </location>
</feature>
<dbReference type="InterPro" id="IPR006917">
    <property type="entry name" value="SOUL_heme-bd"/>
</dbReference>
<sequence length="299" mass="31306">MSDTPPEKPAVKKRAPAVKKATATTAAKPAAAKPVGKAAPKAAAVTPAIAAPASAPPAKVAAKPGPKPKVPTRHRAKPASRAPAKPRTTPVAKPALLAKPSIKQAAVVAAGTGGVLAALGAAFFLWRASKADQPDYKLIERDGDFEIREYPGLVTAATEARGPRDAALERGFKILADYIFAKSRNGEKIAMTAPVLSDGSSKSGWRTRFIMPAGKTRADLPTPPSGVTLANEPPRRVAAVRFSGRADDADLAAKEGALRSWLELRTFPSEGLAEHAFYNSPVMPGPLRRNEVIITLSTR</sequence>
<dbReference type="SUPFAM" id="SSF55136">
    <property type="entry name" value="Probable bacterial effector-binding domain"/>
    <property type="match status" value="1"/>
</dbReference>
<evidence type="ECO:0000256" key="2">
    <source>
        <dbReference type="SAM" id="Phobius"/>
    </source>
</evidence>
<keyword evidence="2" id="KW-0812">Transmembrane</keyword>
<dbReference type="PANTHER" id="PTHR11220:SF58">
    <property type="entry name" value="SOUL HEME-BINDING FAMILY PROTEIN"/>
    <property type="match status" value="1"/>
</dbReference>
<organism evidence="3 4">
    <name type="scientific">Sphingomonas paeninsulae</name>
    <dbReference type="NCBI Taxonomy" id="2319844"/>
    <lineage>
        <taxon>Bacteria</taxon>
        <taxon>Pseudomonadati</taxon>
        <taxon>Pseudomonadota</taxon>
        <taxon>Alphaproteobacteria</taxon>
        <taxon>Sphingomonadales</taxon>
        <taxon>Sphingomonadaceae</taxon>
        <taxon>Sphingomonas</taxon>
    </lineage>
</organism>
<keyword evidence="4" id="KW-1185">Reference proteome</keyword>
<accession>A0A494TII6</accession>
<reference evidence="3 4" key="1">
    <citation type="submission" date="2018-09" db="EMBL/GenBank/DDBJ databases">
        <title>Sphingomonas peninsula sp. nov., isolated from fildes peninsula, Antarctic soil.</title>
        <authorList>
            <person name="Yingchao G."/>
        </authorList>
    </citation>
    <scope>NUCLEOTIDE SEQUENCE [LARGE SCALE GENOMIC DNA]</scope>
    <source>
        <strain evidence="3 4">YZ-8</strain>
    </source>
</reference>
<feature type="compositionally biased region" description="Low complexity" evidence="1">
    <location>
        <begin position="18"/>
        <end position="64"/>
    </location>
</feature>
<dbReference type="OrthoDB" id="2156220at2"/>
<dbReference type="AlphaFoldDB" id="A0A494TII6"/>
<evidence type="ECO:0000256" key="1">
    <source>
        <dbReference type="SAM" id="MobiDB-lite"/>
    </source>
</evidence>
<dbReference type="Gene3D" id="3.20.80.10">
    <property type="entry name" value="Regulatory factor, effector binding domain"/>
    <property type="match status" value="1"/>
</dbReference>
<dbReference type="KEGG" id="spha:D3Y57_06120"/>
<feature type="region of interest" description="Disordered" evidence="1">
    <location>
        <begin position="1"/>
        <end position="89"/>
    </location>
</feature>
<dbReference type="Proteomes" id="UP000276254">
    <property type="component" value="Chromosome"/>
</dbReference>
<evidence type="ECO:0000313" key="3">
    <source>
        <dbReference type="EMBL" id="AYJ85626.1"/>
    </source>
</evidence>
<feature type="transmembrane region" description="Helical" evidence="2">
    <location>
        <begin position="105"/>
        <end position="126"/>
    </location>
</feature>